<dbReference type="OrthoDB" id="8017333at2"/>
<sequence length="200" mass="21291">MEGNVADDNETLLGVSAVYLFGRPLVDLVLRKEAYTKFSTKTGTNNFLREQLSAPDAGLARIFAFSFEGAFFELGRPAIFLVHGIGADPDDPPPTNIGGDFEFERLYRSPGSSVLTGLGSQIGALAKGMRVWIYDKADVSMRLDTETGSLEQILLSTEAPSDPRGMTTGGFSRSGGAMSRSGGVMSRSGGALPRRGSDID</sequence>
<dbReference type="Proteomes" id="UP000254939">
    <property type="component" value="Unassembled WGS sequence"/>
</dbReference>
<accession>A0A370KTC2</accession>
<dbReference type="AlphaFoldDB" id="A0A370KTC2"/>
<dbReference type="RefSeq" id="WP_114712369.1">
    <property type="nucleotide sequence ID" value="NZ_KZ857258.1"/>
</dbReference>
<feature type="region of interest" description="Disordered" evidence="1">
    <location>
        <begin position="159"/>
        <end position="200"/>
    </location>
</feature>
<reference evidence="2 3" key="1">
    <citation type="submission" date="2017-03" db="EMBL/GenBank/DDBJ databases">
        <title>Genome analysis of Rhizobial strains effectives or ineffectives for nitrogen fixation isolated from bean seeds.</title>
        <authorList>
            <person name="Peralta H."/>
            <person name="Aguilar-Vera A."/>
            <person name="Mora Y."/>
            <person name="Vargas-Lagunas C."/>
            <person name="Girard L."/>
            <person name="Mora J."/>
        </authorList>
    </citation>
    <scope>NUCLEOTIDE SEQUENCE [LARGE SCALE GENOMIC DNA]</scope>
    <source>
        <strain evidence="2 3">CCGM3</strain>
    </source>
</reference>
<protein>
    <submittedName>
        <fullName evidence="2">Uncharacterized protein</fullName>
    </submittedName>
</protein>
<evidence type="ECO:0000256" key="1">
    <source>
        <dbReference type="SAM" id="MobiDB-lite"/>
    </source>
</evidence>
<feature type="compositionally biased region" description="Low complexity" evidence="1">
    <location>
        <begin position="169"/>
        <end position="191"/>
    </location>
</feature>
<evidence type="ECO:0000313" key="3">
    <source>
        <dbReference type="Proteomes" id="UP000254939"/>
    </source>
</evidence>
<evidence type="ECO:0000313" key="2">
    <source>
        <dbReference type="EMBL" id="RDJ13911.1"/>
    </source>
</evidence>
<organism evidence="2 3">
    <name type="scientific">Rhizobium grahamii</name>
    <dbReference type="NCBI Taxonomy" id="1120045"/>
    <lineage>
        <taxon>Bacteria</taxon>
        <taxon>Pseudomonadati</taxon>
        <taxon>Pseudomonadota</taxon>
        <taxon>Alphaproteobacteria</taxon>
        <taxon>Hyphomicrobiales</taxon>
        <taxon>Rhizobiaceae</taxon>
        <taxon>Rhizobium/Agrobacterium group</taxon>
        <taxon>Rhizobium</taxon>
    </lineage>
</organism>
<dbReference type="EMBL" id="NAAC01000007">
    <property type="protein sequence ID" value="RDJ13911.1"/>
    <property type="molecule type" value="Genomic_DNA"/>
</dbReference>
<name>A0A370KTC2_9HYPH</name>
<comment type="caution">
    <text evidence="2">The sequence shown here is derived from an EMBL/GenBank/DDBJ whole genome shotgun (WGS) entry which is preliminary data.</text>
</comment>
<gene>
    <name evidence="2" type="ORF">B5K06_08020</name>
</gene>
<proteinExistence type="predicted"/>